<dbReference type="AlphaFoldDB" id="A0A0E0IGC5"/>
<feature type="compositionally biased region" description="Polar residues" evidence="1">
    <location>
        <begin position="111"/>
        <end position="120"/>
    </location>
</feature>
<reference evidence="2" key="2">
    <citation type="submission" date="2018-04" db="EMBL/GenBank/DDBJ databases">
        <title>OnivRS2 (Oryza nivara Reference Sequence Version 2).</title>
        <authorList>
            <person name="Zhang J."/>
            <person name="Kudrna D."/>
            <person name="Lee S."/>
            <person name="Talag J."/>
            <person name="Rajasekar S."/>
            <person name="Welchert J."/>
            <person name="Hsing Y.-I."/>
            <person name="Wing R.A."/>
        </authorList>
    </citation>
    <scope>NUCLEOTIDE SEQUENCE [LARGE SCALE GENOMIC DNA]</scope>
    <source>
        <strain evidence="2">SL10</strain>
    </source>
</reference>
<name>A0A0E0IGC5_ORYNI</name>
<feature type="compositionally biased region" description="Low complexity" evidence="1">
    <location>
        <begin position="58"/>
        <end position="83"/>
    </location>
</feature>
<evidence type="ECO:0000313" key="3">
    <source>
        <dbReference type="Proteomes" id="UP000006591"/>
    </source>
</evidence>
<dbReference type="EnsemblPlants" id="ONIVA09G01130.1">
    <property type="protein sequence ID" value="ONIVA09G01130.1"/>
    <property type="gene ID" value="ONIVA09G01130"/>
</dbReference>
<feature type="compositionally biased region" description="Low complexity" evidence="1">
    <location>
        <begin position="40"/>
        <end position="50"/>
    </location>
</feature>
<keyword evidence="3" id="KW-1185">Reference proteome</keyword>
<protein>
    <submittedName>
        <fullName evidence="2">Uncharacterized protein</fullName>
    </submittedName>
</protein>
<evidence type="ECO:0000313" key="2">
    <source>
        <dbReference type="EnsemblPlants" id="ONIVA09G01130.1"/>
    </source>
</evidence>
<dbReference type="HOGENOM" id="CLU_2053468_0_0_1"/>
<accession>A0A0E0IGC5</accession>
<organism evidence="2">
    <name type="scientific">Oryza nivara</name>
    <name type="common">Indian wild rice</name>
    <name type="synonym">Oryza sativa f. spontanea</name>
    <dbReference type="NCBI Taxonomy" id="4536"/>
    <lineage>
        <taxon>Eukaryota</taxon>
        <taxon>Viridiplantae</taxon>
        <taxon>Streptophyta</taxon>
        <taxon>Embryophyta</taxon>
        <taxon>Tracheophyta</taxon>
        <taxon>Spermatophyta</taxon>
        <taxon>Magnoliopsida</taxon>
        <taxon>Liliopsida</taxon>
        <taxon>Poales</taxon>
        <taxon>Poaceae</taxon>
        <taxon>BOP clade</taxon>
        <taxon>Oryzoideae</taxon>
        <taxon>Oryzeae</taxon>
        <taxon>Oryzinae</taxon>
        <taxon>Oryza</taxon>
    </lineage>
</organism>
<sequence>MVARPASSVGMDRGAVRPASSVGMDRGVVWPASSVGMDQGAARPASPGRSRSGGGAAGADWGAAWPEQPLLSPRRQRPPLSRQARVLCPAKLPSHARENPKKVGPAPTSPYPQNRATQQR</sequence>
<reference evidence="2" key="1">
    <citation type="submission" date="2015-04" db="UniProtKB">
        <authorList>
            <consortium name="EnsemblPlants"/>
        </authorList>
    </citation>
    <scope>IDENTIFICATION</scope>
    <source>
        <strain evidence="2">SL10</strain>
    </source>
</reference>
<dbReference type="Gramene" id="ONIVA09G01130.1">
    <property type="protein sequence ID" value="ONIVA09G01130.1"/>
    <property type="gene ID" value="ONIVA09G01130"/>
</dbReference>
<dbReference type="Proteomes" id="UP000006591">
    <property type="component" value="Chromosome 9"/>
</dbReference>
<evidence type="ECO:0000256" key="1">
    <source>
        <dbReference type="SAM" id="MobiDB-lite"/>
    </source>
</evidence>
<feature type="region of interest" description="Disordered" evidence="1">
    <location>
        <begin position="1"/>
        <end position="120"/>
    </location>
</feature>
<proteinExistence type="predicted"/>